<accession>A0ABT7PDZ1</accession>
<dbReference type="Proteomes" id="UP001239462">
    <property type="component" value="Unassembled WGS sequence"/>
</dbReference>
<evidence type="ECO:0000313" key="5">
    <source>
        <dbReference type="EMBL" id="MDM4014558.1"/>
    </source>
</evidence>
<dbReference type="InterPro" id="IPR001451">
    <property type="entry name" value="Hexapep"/>
</dbReference>
<evidence type="ECO:0000256" key="1">
    <source>
        <dbReference type="ARBA" id="ARBA00007274"/>
    </source>
</evidence>
<dbReference type="RefSeq" id="WP_289162263.1">
    <property type="nucleotide sequence ID" value="NZ_JASZZN010000002.1"/>
</dbReference>
<protein>
    <submittedName>
        <fullName evidence="5">Acyltransferase</fullName>
        <ecNumber evidence="5">2.3.1.-</ecNumber>
    </submittedName>
</protein>
<comment type="caution">
    <text evidence="5">The sequence shown here is derived from an EMBL/GenBank/DDBJ whole genome shotgun (WGS) entry which is preliminary data.</text>
</comment>
<dbReference type="PROSITE" id="PS00101">
    <property type="entry name" value="HEXAPEP_TRANSFERASES"/>
    <property type="match status" value="1"/>
</dbReference>
<keyword evidence="4 5" id="KW-0012">Acyltransferase</keyword>
<dbReference type="Pfam" id="PF14602">
    <property type="entry name" value="Hexapep_2"/>
    <property type="match status" value="1"/>
</dbReference>
<sequence length="197" mass="21575">MHSKFVRKSKLLLYHVIRLFGGGVAAARFMGVKVGDDCRIITTRISTEPWLITIGNRVTITAEVFFLTHDGATSLIADERGRRHKVAPIVIGDDVFIGVCSIIQPGVRIGDRVIIAAGSVVTKSVPSGSVVGGAPARIIGNFDDYKRKALERFPASSDMVGDTFLERTDSIVDRTFRPDLVPDCTKRETTEQESDEQ</sequence>
<evidence type="ECO:0000256" key="3">
    <source>
        <dbReference type="ARBA" id="ARBA00022737"/>
    </source>
</evidence>
<name>A0ABT7PDZ1_9BACT</name>
<keyword evidence="2 5" id="KW-0808">Transferase</keyword>
<dbReference type="GO" id="GO:0016746">
    <property type="term" value="F:acyltransferase activity"/>
    <property type="evidence" value="ECO:0007669"/>
    <property type="project" value="UniProtKB-KW"/>
</dbReference>
<reference evidence="5 6" key="1">
    <citation type="submission" date="2023-06" db="EMBL/GenBank/DDBJ databases">
        <title>Roseiconus lacunae JC819 isolated from Gulf of Mannar region, Tamil Nadu.</title>
        <authorList>
            <person name="Pk S."/>
            <person name="Ch S."/>
            <person name="Ch V.R."/>
        </authorList>
    </citation>
    <scope>NUCLEOTIDE SEQUENCE [LARGE SCALE GENOMIC DNA]</scope>
    <source>
        <strain evidence="5 6">JC819</strain>
    </source>
</reference>
<organism evidence="5 6">
    <name type="scientific">Roseiconus lacunae</name>
    <dbReference type="NCBI Taxonomy" id="2605694"/>
    <lineage>
        <taxon>Bacteria</taxon>
        <taxon>Pseudomonadati</taxon>
        <taxon>Planctomycetota</taxon>
        <taxon>Planctomycetia</taxon>
        <taxon>Pirellulales</taxon>
        <taxon>Pirellulaceae</taxon>
        <taxon>Roseiconus</taxon>
    </lineage>
</organism>
<evidence type="ECO:0000256" key="2">
    <source>
        <dbReference type="ARBA" id="ARBA00022679"/>
    </source>
</evidence>
<gene>
    <name evidence="5" type="ORF">QTN89_03880</name>
</gene>
<dbReference type="PANTHER" id="PTHR23416">
    <property type="entry name" value="SIALIC ACID SYNTHASE-RELATED"/>
    <property type="match status" value="1"/>
</dbReference>
<keyword evidence="6" id="KW-1185">Reference proteome</keyword>
<proteinExistence type="inferred from homology"/>
<dbReference type="InterPro" id="IPR051159">
    <property type="entry name" value="Hexapeptide_acetyltransf"/>
</dbReference>
<evidence type="ECO:0000313" key="6">
    <source>
        <dbReference type="Proteomes" id="UP001239462"/>
    </source>
</evidence>
<dbReference type="InterPro" id="IPR018357">
    <property type="entry name" value="Hexapep_transf_CS"/>
</dbReference>
<dbReference type="EMBL" id="JASZZN010000002">
    <property type="protein sequence ID" value="MDM4014558.1"/>
    <property type="molecule type" value="Genomic_DNA"/>
</dbReference>
<comment type="similarity">
    <text evidence="1">Belongs to the transferase hexapeptide repeat family.</text>
</comment>
<dbReference type="Gene3D" id="2.160.10.10">
    <property type="entry name" value="Hexapeptide repeat proteins"/>
    <property type="match status" value="1"/>
</dbReference>
<dbReference type="PANTHER" id="PTHR23416:SF23">
    <property type="entry name" value="ACETYLTRANSFERASE C18B11.09C-RELATED"/>
    <property type="match status" value="1"/>
</dbReference>
<evidence type="ECO:0000256" key="4">
    <source>
        <dbReference type="ARBA" id="ARBA00023315"/>
    </source>
</evidence>
<dbReference type="SUPFAM" id="SSF51161">
    <property type="entry name" value="Trimeric LpxA-like enzymes"/>
    <property type="match status" value="1"/>
</dbReference>
<dbReference type="InterPro" id="IPR011004">
    <property type="entry name" value="Trimer_LpxA-like_sf"/>
</dbReference>
<dbReference type="EC" id="2.3.1.-" evidence="5"/>
<keyword evidence="3" id="KW-0677">Repeat</keyword>
<dbReference type="CDD" id="cd04647">
    <property type="entry name" value="LbH_MAT_like"/>
    <property type="match status" value="1"/>
</dbReference>